<sequence>MHAVPATFPVATRRATLFGAGLLTLVAARPAWAERLSAVDSGPADPGQPDLLTGGPGRGDFDFLAGRWSVLSRRRLNPWSGDDRWDQVSATAQGQVMLGGLACLDELELPASTPGQPSAAVTFRLYDPAARQWTSHQVDGRTGTLRAPLTGHFGGGLFAGRRGEFHGQDHDPLLDRAVAVRVVWSHITATSAHWEQAWSADGGRTWETNWTQDFTRA</sequence>
<accession>A0A7X0AZT3</accession>
<dbReference type="EMBL" id="JACIIZ010000005">
    <property type="protein sequence ID" value="MBB6251736.1"/>
    <property type="molecule type" value="Genomic_DNA"/>
</dbReference>
<reference evidence="1 2" key="1">
    <citation type="submission" date="2020-08" db="EMBL/GenBank/DDBJ databases">
        <title>Genomic Encyclopedia of Type Strains, Phase IV (KMG-IV): sequencing the most valuable type-strain genomes for metagenomic binning, comparative biology and taxonomic classification.</title>
        <authorList>
            <person name="Goeker M."/>
        </authorList>
    </citation>
    <scope>NUCLEOTIDE SEQUENCE [LARGE SCALE GENOMIC DNA]</scope>
    <source>
        <strain evidence="1 2">DSM 22198</strain>
    </source>
</reference>
<dbReference type="AlphaFoldDB" id="A0A7X0AZT3"/>
<organism evidence="1 2">
    <name type="scientific">Nitrospirillum iridis</name>
    <dbReference type="NCBI Taxonomy" id="765888"/>
    <lineage>
        <taxon>Bacteria</taxon>
        <taxon>Pseudomonadati</taxon>
        <taxon>Pseudomonadota</taxon>
        <taxon>Alphaproteobacteria</taxon>
        <taxon>Rhodospirillales</taxon>
        <taxon>Azospirillaceae</taxon>
        <taxon>Nitrospirillum</taxon>
    </lineage>
</organism>
<evidence type="ECO:0000313" key="1">
    <source>
        <dbReference type="EMBL" id="MBB6251736.1"/>
    </source>
</evidence>
<keyword evidence="2" id="KW-1185">Reference proteome</keyword>
<dbReference type="RefSeq" id="WP_184800423.1">
    <property type="nucleotide sequence ID" value="NZ_JACIIZ010000005.1"/>
</dbReference>
<evidence type="ECO:0008006" key="3">
    <source>
        <dbReference type="Google" id="ProtNLM"/>
    </source>
</evidence>
<protein>
    <recommendedName>
        <fullName evidence="3">DUF1579 domain-containing protein</fullName>
    </recommendedName>
</protein>
<evidence type="ECO:0000313" key="2">
    <source>
        <dbReference type="Proteomes" id="UP000539175"/>
    </source>
</evidence>
<comment type="caution">
    <text evidence="1">The sequence shown here is derived from an EMBL/GenBank/DDBJ whole genome shotgun (WGS) entry which is preliminary data.</text>
</comment>
<name>A0A7X0AZT3_9PROT</name>
<gene>
    <name evidence="1" type="ORF">FHS74_002287</name>
</gene>
<proteinExistence type="predicted"/>
<dbReference type="Proteomes" id="UP000539175">
    <property type="component" value="Unassembled WGS sequence"/>
</dbReference>